<evidence type="ECO:0000256" key="6">
    <source>
        <dbReference type="ARBA" id="ARBA00022989"/>
    </source>
</evidence>
<accession>A0A835HW08</accession>
<reference evidence="9 10" key="1">
    <citation type="submission" date="2020-10" db="EMBL/GenBank/DDBJ databases">
        <title>The Coptis chinensis genome and diversification of protoberbering-type alkaloids.</title>
        <authorList>
            <person name="Wang B."/>
            <person name="Shu S."/>
            <person name="Song C."/>
            <person name="Liu Y."/>
        </authorList>
    </citation>
    <scope>NUCLEOTIDE SEQUENCE [LARGE SCALE GENOMIC DNA]</scope>
    <source>
        <strain evidence="9">HL-2020</strain>
        <tissue evidence="9">Leaf</tissue>
    </source>
</reference>
<keyword evidence="5" id="KW-0812">Transmembrane</keyword>
<dbReference type="InterPro" id="IPR008166">
    <property type="entry name" value="Glyco_transf_92"/>
</dbReference>
<dbReference type="PANTHER" id="PTHR21461">
    <property type="entry name" value="GLYCOSYLTRANSFERASE FAMILY 92 PROTEIN"/>
    <property type="match status" value="1"/>
</dbReference>
<evidence type="ECO:0000256" key="7">
    <source>
        <dbReference type="ARBA" id="ARBA00023136"/>
    </source>
</evidence>
<dbReference type="PANTHER" id="PTHR21461:SF16">
    <property type="entry name" value="GLYCOSYLTRANSFERASE FAMILY 92 PROTEIN RCOM_0530710"/>
    <property type="match status" value="1"/>
</dbReference>
<dbReference type="Pfam" id="PF01697">
    <property type="entry name" value="Glyco_transf_92"/>
    <property type="match status" value="1"/>
</dbReference>
<evidence type="ECO:0000256" key="1">
    <source>
        <dbReference type="ARBA" id="ARBA00004167"/>
    </source>
</evidence>
<gene>
    <name evidence="9" type="ORF">IFM89_005899</name>
</gene>
<proteinExistence type="inferred from homology"/>
<protein>
    <recommendedName>
        <fullName evidence="8">Glycosyltransferase family 92 protein</fullName>
        <ecNumber evidence="8">2.4.1.-</ecNumber>
    </recommendedName>
</protein>
<evidence type="ECO:0000313" key="10">
    <source>
        <dbReference type="Proteomes" id="UP000631114"/>
    </source>
</evidence>
<dbReference type="EC" id="2.4.1.-" evidence="8"/>
<organism evidence="9 10">
    <name type="scientific">Coptis chinensis</name>
    <dbReference type="NCBI Taxonomy" id="261450"/>
    <lineage>
        <taxon>Eukaryota</taxon>
        <taxon>Viridiplantae</taxon>
        <taxon>Streptophyta</taxon>
        <taxon>Embryophyta</taxon>
        <taxon>Tracheophyta</taxon>
        <taxon>Spermatophyta</taxon>
        <taxon>Magnoliopsida</taxon>
        <taxon>Ranunculales</taxon>
        <taxon>Ranunculaceae</taxon>
        <taxon>Coptidoideae</taxon>
        <taxon>Coptis</taxon>
    </lineage>
</organism>
<dbReference type="GO" id="GO:0016020">
    <property type="term" value="C:membrane"/>
    <property type="evidence" value="ECO:0007669"/>
    <property type="project" value="UniProtKB-SubCell"/>
</dbReference>
<comment type="subcellular location">
    <subcellularLocation>
        <location evidence="1">Membrane</location>
        <topology evidence="1">Single-pass membrane protein</topology>
    </subcellularLocation>
</comment>
<evidence type="ECO:0000256" key="5">
    <source>
        <dbReference type="ARBA" id="ARBA00022692"/>
    </source>
</evidence>
<keyword evidence="6" id="KW-1133">Transmembrane helix</keyword>
<keyword evidence="7" id="KW-0472">Membrane</keyword>
<evidence type="ECO:0000256" key="2">
    <source>
        <dbReference type="ARBA" id="ARBA00007647"/>
    </source>
</evidence>
<evidence type="ECO:0000313" key="9">
    <source>
        <dbReference type="EMBL" id="KAF9604318.1"/>
    </source>
</evidence>
<name>A0A835HW08_9MAGN</name>
<dbReference type="GO" id="GO:0005737">
    <property type="term" value="C:cytoplasm"/>
    <property type="evidence" value="ECO:0007669"/>
    <property type="project" value="TreeGrafter"/>
</dbReference>
<comment type="caution">
    <text evidence="9">The sequence shown here is derived from an EMBL/GenBank/DDBJ whole genome shotgun (WGS) entry which is preliminary data.</text>
</comment>
<dbReference type="EMBL" id="JADFTS010000005">
    <property type="protein sequence ID" value="KAF9604318.1"/>
    <property type="molecule type" value="Genomic_DNA"/>
</dbReference>
<dbReference type="InterPro" id="IPR029044">
    <property type="entry name" value="Nucleotide-diphossugar_trans"/>
</dbReference>
<dbReference type="Proteomes" id="UP000631114">
    <property type="component" value="Unassembled WGS sequence"/>
</dbReference>
<comment type="similarity">
    <text evidence="2 8">Belongs to the glycosyltransferase 92 family.</text>
</comment>
<keyword evidence="4 8" id="KW-0808">Transferase</keyword>
<dbReference type="OrthoDB" id="2526284at2759"/>
<evidence type="ECO:0000256" key="4">
    <source>
        <dbReference type="ARBA" id="ARBA00022679"/>
    </source>
</evidence>
<evidence type="ECO:0000256" key="3">
    <source>
        <dbReference type="ARBA" id="ARBA00022676"/>
    </source>
</evidence>
<dbReference type="GO" id="GO:0016757">
    <property type="term" value="F:glycosyltransferase activity"/>
    <property type="evidence" value="ECO:0007669"/>
    <property type="project" value="UniProtKB-UniRule"/>
</dbReference>
<dbReference type="SUPFAM" id="SSF53448">
    <property type="entry name" value="Nucleotide-diphospho-sugar transferases"/>
    <property type="match status" value="1"/>
</dbReference>
<keyword evidence="3 8" id="KW-0328">Glycosyltransferase</keyword>
<sequence length="591" mass="67768">MDSKKRRLHTKQRWKYTFFFFSFFILVFLFHGHFPVGSKAYHPVLTIHPLSLISIQNSRSETLFQLKVVDRILFPDHVLLLVSKDDHSLLGVDCIYRIQGELSNASDEELALPVLSMDEYNDLESIIRCPLPPANYSAIVNLRRRAKRSVGEDTGSLLVDRAVHSWESLVYGAVLDGETAVVFVKGLNLRADRVSDATQFSCHFGWDSAERSTKYVLATRAITAAQEVVRCLLPRSLRMLPARATGARVTIGVPSHRHILTRSQSHRRAGLRGSSKFSSRRLPSVAKLIDSNSRGTDSKKHELCVCTMVWNQASSLREWIAYHAWLGVERWFIYDNNSEDNIKEVVKKLEQENYNVSRHVWPWIKTQEAGFSHCALEAKNECKWVGFIDVDEYFYFPVPITHRHPKEEFGYPGRNSLRTMVAEYSNSTTIGEIRTTCHSFGPSGLTRMPSRGVTVGYTCRLQSPERHKSIIRPDALDDTLLTVVHHFHLKPGYKYFNLPQSTALINHYKYQVWESFKAKFSRRVATYVADWQENQNEGSKDRAPGLGTEAIEPPNWSRRFCEVWDTGLRDFIMSNLANQDSGLLPWERSLL</sequence>
<evidence type="ECO:0000256" key="8">
    <source>
        <dbReference type="RuleBase" id="RU366017"/>
    </source>
</evidence>
<keyword evidence="10" id="KW-1185">Reference proteome</keyword>
<dbReference type="AlphaFoldDB" id="A0A835HW08"/>